<dbReference type="OrthoDB" id="7877232at2"/>
<keyword evidence="3" id="KW-1185">Reference proteome</keyword>
<keyword evidence="1" id="KW-0472">Membrane</keyword>
<evidence type="ECO:0000256" key="1">
    <source>
        <dbReference type="SAM" id="Phobius"/>
    </source>
</evidence>
<dbReference type="RefSeq" id="WP_007427402.1">
    <property type="nucleotide sequence ID" value="NZ_AMGO01000052.1"/>
</dbReference>
<feature type="transmembrane region" description="Helical" evidence="1">
    <location>
        <begin position="43"/>
        <end position="62"/>
    </location>
</feature>
<comment type="caution">
    <text evidence="2">The sequence shown here is derived from an EMBL/GenBank/DDBJ whole genome shotgun (WGS) entry which is preliminary data.</text>
</comment>
<gene>
    <name evidence="2" type="ORF">OCGS_2250</name>
</gene>
<accession>K2H7C4</accession>
<protein>
    <submittedName>
        <fullName evidence="2">Uncharacterized protein</fullName>
    </submittedName>
</protein>
<dbReference type="EMBL" id="AMGO01000052">
    <property type="protein sequence ID" value="EKE43518.1"/>
    <property type="molecule type" value="Genomic_DNA"/>
</dbReference>
<name>K2H7C4_9RHOB</name>
<feature type="transmembrane region" description="Helical" evidence="1">
    <location>
        <begin position="15"/>
        <end position="37"/>
    </location>
</feature>
<proteinExistence type="predicted"/>
<keyword evidence="1" id="KW-0812">Transmembrane</keyword>
<dbReference type="AlphaFoldDB" id="K2H7C4"/>
<organism evidence="2 3">
    <name type="scientific">Oceaniovalibus guishaninsula JLT2003</name>
    <dbReference type="NCBI Taxonomy" id="1231392"/>
    <lineage>
        <taxon>Bacteria</taxon>
        <taxon>Pseudomonadati</taxon>
        <taxon>Pseudomonadota</taxon>
        <taxon>Alphaproteobacteria</taxon>
        <taxon>Rhodobacterales</taxon>
        <taxon>Roseobacteraceae</taxon>
        <taxon>Oceaniovalibus</taxon>
    </lineage>
</organism>
<evidence type="ECO:0000313" key="2">
    <source>
        <dbReference type="EMBL" id="EKE43518.1"/>
    </source>
</evidence>
<sequence length="74" mass="8291">MSGLDRIRVPDDRRWLLNLMIGVLTVLALMVSASWWAGSAGRFAIALVGAALAAWLLSAFVIRQMKPRRGRKRR</sequence>
<keyword evidence="1" id="KW-1133">Transmembrane helix</keyword>
<dbReference type="STRING" id="1231392.OCGS_2250"/>
<evidence type="ECO:0000313" key="3">
    <source>
        <dbReference type="Proteomes" id="UP000006765"/>
    </source>
</evidence>
<dbReference type="Proteomes" id="UP000006765">
    <property type="component" value="Unassembled WGS sequence"/>
</dbReference>
<reference evidence="2 3" key="1">
    <citation type="journal article" date="2012" name="J. Bacteriol.">
        <title>Draft Genome Sequence of Oceaniovalibus guishaninsula JLT2003T.</title>
        <authorList>
            <person name="Tang K."/>
            <person name="Liu K."/>
            <person name="Jiao N."/>
        </authorList>
    </citation>
    <scope>NUCLEOTIDE SEQUENCE [LARGE SCALE GENOMIC DNA]</scope>
    <source>
        <strain evidence="2 3">JLT2003</strain>
    </source>
</reference>